<dbReference type="RefSeq" id="WP_185191248.1">
    <property type="nucleotide sequence ID" value="NZ_JACKXD010000001.1"/>
</dbReference>
<reference evidence="3 4" key="1">
    <citation type="submission" date="2020-08" db="EMBL/GenBank/DDBJ databases">
        <authorList>
            <person name="Seo M.-J."/>
        </authorList>
    </citation>
    <scope>NUCLEOTIDE SEQUENCE [LARGE SCALE GENOMIC DNA]</scope>
    <source>
        <strain evidence="3 4">MBLA0160</strain>
    </source>
</reference>
<gene>
    <name evidence="3" type="ORF">H5V44_00840</name>
</gene>
<feature type="region of interest" description="Disordered" evidence="1">
    <location>
        <begin position="85"/>
        <end position="106"/>
    </location>
</feature>
<keyword evidence="4" id="KW-1185">Reference proteome</keyword>
<feature type="region of interest" description="Disordered" evidence="1">
    <location>
        <begin position="1"/>
        <end position="22"/>
    </location>
</feature>
<name>A0A7J9SEN8_9EURY</name>
<dbReference type="InterPro" id="IPR052537">
    <property type="entry name" value="Extradiol_RC_dioxygenase"/>
</dbReference>
<protein>
    <submittedName>
        <fullName evidence="3">VOC family protein</fullName>
    </submittedName>
</protein>
<accession>A0A7J9SEN8</accession>
<evidence type="ECO:0000313" key="3">
    <source>
        <dbReference type="EMBL" id="MBB6644863.1"/>
    </source>
</evidence>
<sequence length="106" mass="11222">MQTHGLHHVTAVAGDPRENHRGYTEDLGLRLVRRTVNVDDVTTYHLYYGNRTGEPGTALTGVPFADAHPGRGQAVATAFAVPSGRLDHRGDRLAAPKAPADGGVDG</sequence>
<feature type="compositionally biased region" description="Basic and acidic residues" evidence="1">
    <location>
        <begin position="85"/>
        <end position="94"/>
    </location>
</feature>
<evidence type="ECO:0000259" key="2">
    <source>
        <dbReference type="PROSITE" id="PS51819"/>
    </source>
</evidence>
<proteinExistence type="predicted"/>
<dbReference type="PANTHER" id="PTHR36110:SF2">
    <property type="entry name" value="RING-CLEAVING DIOXYGENASE MHQE-RELATED"/>
    <property type="match status" value="1"/>
</dbReference>
<evidence type="ECO:0000256" key="1">
    <source>
        <dbReference type="SAM" id="MobiDB-lite"/>
    </source>
</evidence>
<dbReference type="InterPro" id="IPR029068">
    <property type="entry name" value="Glyas_Bleomycin-R_OHBP_Dase"/>
</dbReference>
<dbReference type="PROSITE" id="PS51819">
    <property type="entry name" value="VOC"/>
    <property type="match status" value="1"/>
</dbReference>
<dbReference type="PANTHER" id="PTHR36110">
    <property type="entry name" value="RING-CLEAVING DIOXYGENASE MHQE-RELATED"/>
    <property type="match status" value="1"/>
</dbReference>
<dbReference type="EMBL" id="JACKXD010000001">
    <property type="protein sequence ID" value="MBB6644863.1"/>
    <property type="molecule type" value="Genomic_DNA"/>
</dbReference>
<organism evidence="3 4">
    <name type="scientific">Halobellus ruber</name>
    <dbReference type="NCBI Taxonomy" id="2761102"/>
    <lineage>
        <taxon>Archaea</taxon>
        <taxon>Methanobacteriati</taxon>
        <taxon>Methanobacteriota</taxon>
        <taxon>Stenosarchaea group</taxon>
        <taxon>Halobacteria</taxon>
        <taxon>Halobacteriales</taxon>
        <taxon>Haloferacaceae</taxon>
        <taxon>Halobellus</taxon>
    </lineage>
</organism>
<feature type="domain" description="VOC" evidence="2">
    <location>
        <begin position="5"/>
        <end position="106"/>
    </location>
</feature>
<comment type="caution">
    <text evidence="3">The sequence shown here is derived from an EMBL/GenBank/DDBJ whole genome shotgun (WGS) entry which is preliminary data.</text>
</comment>
<dbReference type="Proteomes" id="UP000546257">
    <property type="component" value="Unassembled WGS sequence"/>
</dbReference>
<dbReference type="AlphaFoldDB" id="A0A7J9SEN8"/>
<dbReference type="Gene3D" id="3.10.180.10">
    <property type="entry name" value="2,3-Dihydroxybiphenyl 1,2-Dioxygenase, domain 1"/>
    <property type="match status" value="2"/>
</dbReference>
<dbReference type="SUPFAM" id="SSF54593">
    <property type="entry name" value="Glyoxalase/Bleomycin resistance protein/Dihydroxybiphenyl dioxygenase"/>
    <property type="match status" value="1"/>
</dbReference>
<evidence type="ECO:0000313" key="4">
    <source>
        <dbReference type="Proteomes" id="UP000546257"/>
    </source>
</evidence>
<dbReference type="InterPro" id="IPR037523">
    <property type="entry name" value="VOC_core"/>
</dbReference>